<reference evidence="2" key="1">
    <citation type="submission" date="2024-07" db="EMBL/GenBank/DDBJ databases">
        <title>Complete genome sequences of cellulolytic bacteria, Kitasatospora sp. CMC57 and Streptomyces sp. CMC78, isolated from Japanese agricultural soil.</title>
        <authorList>
            <person name="Hashimoto T."/>
            <person name="Ito M."/>
            <person name="Iwamoto M."/>
            <person name="Fukahori D."/>
            <person name="Shoda T."/>
            <person name="Sakoda M."/>
            <person name="Morohoshi T."/>
            <person name="Mitsuboshi M."/>
            <person name="Nishizawa T."/>
        </authorList>
    </citation>
    <scope>NUCLEOTIDE SEQUENCE</scope>
    <source>
        <strain evidence="2">CMC78</strain>
    </source>
</reference>
<dbReference type="InterPro" id="IPR000835">
    <property type="entry name" value="HTH_MarR-typ"/>
</dbReference>
<feature type="domain" description="HTH marR-type" evidence="1">
    <location>
        <begin position="52"/>
        <end position="182"/>
    </location>
</feature>
<dbReference type="KEGG" id="stcm:SCMC78_34820"/>
<dbReference type="InterPro" id="IPR036388">
    <property type="entry name" value="WH-like_DNA-bd_sf"/>
</dbReference>
<dbReference type="EMBL" id="AP035884">
    <property type="protein sequence ID" value="BFP53675.1"/>
    <property type="molecule type" value="Genomic_DNA"/>
</dbReference>
<name>A0AB33KGZ0_9ACTN</name>
<dbReference type="AlphaFoldDB" id="A0AB33KGZ0"/>
<gene>
    <name evidence="2" type="ORF">SCMC78_34820</name>
</gene>
<proteinExistence type="predicted"/>
<organism evidence="2">
    <name type="scientific">Streptomyces sp. CMC78</name>
    <dbReference type="NCBI Taxonomy" id="3231512"/>
    <lineage>
        <taxon>Bacteria</taxon>
        <taxon>Bacillati</taxon>
        <taxon>Actinomycetota</taxon>
        <taxon>Actinomycetes</taxon>
        <taxon>Kitasatosporales</taxon>
        <taxon>Streptomycetaceae</taxon>
        <taxon>Streptomyces</taxon>
    </lineage>
</organism>
<dbReference type="GO" id="GO:0003700">
    <property type="term" value="F:DNA-binding transcription factor activity"/>
    <property type="evidence" value="ECO:0007669"/>
    <property type="project" value="InterPro"/>
</dbReference>
<dbReference type="SUPFAM" id="SSF46785">
    <property type="entry name" value="Winged helix' DNA-binding domain"/>
    <property type="match status" value="1"/>
</dbReference>
<dbReference type="PRINTS" id="PR00598">
    <property type="entry name" value="HTHMARR"/>
</dbReference>
<evidence type="ECO:0000259" key="1">
    <source>
        <dbReference type="PROSITE" id="PS50995"/>
    </source>
</evidence>
<dbReference type="PROSITE" id="PS50995">
    <property type="entry name" value="HTH_MARR_2"/>
    <property type="match status" value="1"/>
</dbReference>
<evidence type="ECO:0000313" key="2">
    <source>
        <dbReference type="EMBL" id="BFP53675.1"/>
    </source>
</evidence>
<dbReference type="InterPro" id="IPR036390">
    <property type="entry name" value="WH_DNA-bd_sf"/>
</dbReference>
<dbReference type="PANTHER" id="PTHR33164:SF57">
    <property type="entry name" value="MARR-FAMILY TRANSCRIPTIONAL REGULATOR"/>
    <property type="match status" value="1"/>
</dbReference>
<dbReference type="PANTHER" id="PTHR33164">
    <property type="entry name" value="TRANSCRIPTIONAL REGULATOR, MARR FAMILY"/>
    <property type="match status" value="1"/>
</dbReference>
<dbReference type="SMART" id="SM00347">
    <property type="entry name" value="HTH_MARR"/>
    <property type="match status" value="1"/>
</dbReference>
<dbReference type="Gene3D" id="1.10.10.10">
    <property type="entry name" value="Winged helix-like DNA-binding domain superfamily/Winged helix DNA-binding domain"/>
    <property type="match status" value="1"/>
</dbReference>
<protein>
    <submittedName>
        <fullName evidence="2">MarR family transcriptional regulator</fullName>
    </submittedName>
</protein>
<dbReference type="GO" id="GO:0006950">
    <property type="term" value="P:response to stress"/>
    <property type="evidence" value="ECO:0007669"/>
    <property type="project" value="TreeGrafter"/>
</dbReference>
<accession>A0AB33KGZ0</accession>
<dbReference type="Pfam" id="PF01047">
    <property type="entry name" value="MarR"/>
    <property type="match status" value="1"/>
</dbReference>
<dbReference type="InterPro" id="IPR039422">
    <property type="entry name" value="MarR/SlyA-like"/>
</dbReference>
<sequence length="215" mass="23263">MLDLGPTEAFAFLYFCKAVFVCLQQPTASIVALSNNIVVSVLGVPVAARSSYEELARQLSAVGAVKRGLARALPPECPAGSAAVLTLLDRHGEMRISRLAELLSVDMSVTSRHVAHVADRGWIERSPDPADKRSRILRLTPGGHAQLDELTRRTTEVFAHNLQDWSDDDVGLLIALLSRLRDSFACRGSGGCAPGRHTGECRTRLGDEAHTRTPV</sequence>